<protein>
    <submittedName>
        <fullName evidence="1">AAA family ATPase</fullName>
    </submittedName>
</protein>
<gene>
    <name evidence="1" type="ORF">H8R91_00405</name>
</gene>
<comment type="caution">
    <text evidence="1">The sequence shown here is derived from an EMBL/GenBank/DDBJ whole genome shotgun (WGS) entry which is preliminary data.</text>
</comment>
<evidence type="ECO:0000313" key="2">
    <source>
        <dbReference type="Proteomes" id="UP000636755"/>
    </source>
</evidence>
<organism evidence="1 2">
    <name type="scientific">Ruminococcus intestinalis</name>
    <dbReference type="NCBI Taxonomy" id="2763066"/>
    <lineage>
        <taxon>Bacteria</taxon>
        <taxon>Bacillati</taxon>
        <taxon>Bacillota</taxon>
        <taxon>Clostridia</taxon>
        <taxon>Eubacteriales</taxon>
        <taxon>Oscillospiraceae</taxon>
        <taxon>Ruminococcus</taxon>
    </lineage>
</organism>
<dbReference type="Gene3D" id="3.40.50.300">
    <property type="entry name" value="P-loop containing nucleotide triphosphate hydrolases"/>
    <property type="match status" value="1"/>
</dbReference>
<dbReference type="RefSeq" id="WP_117705871.1">
    <property type="nucleotide sequence ID" value="NZ_JACOPS010000001.1"/>
</dbReference>
<reference evidence="1 2" key="1">
    <citation type="submission" date="2020-08" db="EMBL/GenBank/DDBJ databases">
        <title>Genome public.</title>
        <authorList>
            <person name="Liu C."/>
            <person name="Sun Q."/>
        </authorList>
    </citation>
    <scope>NUCLEOTIDE SEQUENCE [LARGE SCALE GENOMIC DNA]</scope>
    <source>
        <strain evidence="1 2">NSJ-71</strain>
    </source>
</reference>
<evidence type="ECO:0000313" key="1">
    <source>
        <dbReference type="EMBL" id="MBC5727006.1"/>
    </source>
</evidence>
<dbReference type="EMBL" id="JACOPS010000001">
    <property type="protein sequence ID" value="MBC5727006.1"/>
    <property type="molecule type" value="Genomic_DNA"/>
</dbReference>
<proteinExistence type="predicted"/>
<dbReference type="SUPFAM" id="SSF52540">
    <property type="entry name" value="P-loop containing nucleoside triphosphate hydrolases"/>
    <property type="match status" value="1"/>
</dbReference>
<accession>A0ABR7HHL8</accession>
<dbReference type="Proteomes" id="UP000636755">
    <property type="component" value="Unassembled WGS sequence"/>
</dbReference>
<dbReference type="InterPro" id="IPR027417">
    <property type="entry name" value="P-loop_NTPase"/>
</dbReference>
<name>A0ABR7HHL8_9FIRM</name>
<sequence>MIKNLNLELSSKARFDSIDGASLVEKDLPRKKFIINSLLASGLSIIAGSPKVGKSWLVLDWCVRIAKGKDVWNLHTDSGTTLYLSLEDDESRLQDRLTAITDEVPSDVHFVTDCSKLDERLEEQIQTFVDEHMDTVLIIIDTFQLIRSAKNDSSYSNDYLEVQKLKKLADELKIAILLVHHLRKQGDSDPINEISGTNGIAGCADALFVLKKSNRTQGNATLFCTGRDIEDREIELAFSKEDCTWKMTADSAENPNMLLPDEMNLLIEMMKAEKYFNGSNAEFLERYNAYSGKNLSARILKRMMNKWKYDLNDNHVYFKSYKENNIRKVEIKYDFEIDNSDSEYVRYDKYDENIAV</sequence>
<dbReference type="Pfam" id="PF13481">
    <property type="entry name" value="AAA_25"/>
    <property type="match status" value="1"/>
</dbReference>
<keyword evidence="2" id="KW-1185">Reference proteome</keyword>